<dbReference type="SUPFAM" id="SSF103473">
    <property type="entry name" value="MFS general substrate transporter"/>
    <property type="match status" value="1"/>
</dbReference>
<feature type="transmembrane region" description="Helical" evidence="6">
    <location>
        <begin position="349"/>
        <end position="368"/>
    </location>
</feature>
<comment type="subcellular location">
    <subcellularLocation>
        <location evidence="1">Cell membrane</location>
        <topology evidence="1">Multi-pass membrane protein</topology>
    </subcellularLocation>
</comment>
<name>A0ABV8U6G2_9PROT</name>
<dbReference type="InterPro" id="IPR050189">
    <property type="entry name" value="MFS_Efflux_Transporters"/>
</dbReference>
<accession>A0ABV8U6G2</accession>
<sequence>MPFAKNDLKLLAFGFAVAVFSSFGQTYFIGVYREPISVAFGLSNSDFGLYYMMVTIGSAVGLNQFGHLIDHMPLRRYAAWLVMLLALACLFMGLAGPVFLLFGAMVLVRLLGQGMMVHAAMTTMSRYFDRNRGRAVAIAGLGMPVGQAVFPPLAVFLMTLMTWQSSWLVFSGICLAVALPLVLYLLRHHEKHHADWLTATTAAGQTDGAVGGKVWRRRDVVRDYRFYLMLPALIVTPFWITAVFFFAAEIADSKGWTMQAFTGFYWLYALGAGVTPLLGGALVDHFGGRRLLPWYPPVMALGLYVGLISTGSAGIGLFLALMGLVLGAAGPVNNAMWAEIYGTRYLGEIKALATSLLVLSTALAPYLIGLFLDSGVAFETLLVAGIIHSLVSSLLVLPVAKGR</sequence>
<feature type="transmembrane region" description="Helical" evidence="6">
    <location>
        <begin position="291"/>
        <end position="309"/>
    </location>
</feature>
<keyword evidence="3 6" id="KW-0812">Transmembrane</keyword>
<dbReference type="PANTHER" id="PTHR43124">
    <property type="entry name" value="PURINE EFFLUX PUMP PBUE"/>
    <property type="match status" value="1"/>
</dbReference>
<feature type="transmembrane region" description="Helical" evidence="6">
    <location>
        <begin position="135"/>
        <end position="161"/>
    </location>
</feature>
<evidence type="ECO:0000313" key="8">
    <source>
        <dbReference type="EMBL" id="MFC4346787.1"/>
    </source>
</evidence>
<evidence type="ECO:0000256" key="5">
    <source>
        <dbReference type="ARBA" id="ARBA00023136"/>
    </source>
</evidence>
<dbReference type="Gene3D" id="1.20.1250.20">
    <property type="entry name" value="MFS general substrate transporter like domains"/>
    <property type="match status" value="2"/>
</dbReference>
<feature type="domain" description="Major facilitator superfamily (MFS) profile" evidence="7">
    <location>
        <begin position="10"/>
        <end position="403"/>
    </location>
</feature>
<dbReference type="InterPro" id="IPR020846">
    <property type="entry name" value="MFS_dom"/>
</dbReference>
<dbReference type="PANTHER" id="PTHR43124:SF3">
    <property type="entry name" value="CHLORAMPHENICOL EFFLUX PUMP RV0191"/>
    <property type="match status" value="1"/>
</dbReference>
<protein>
    <submittedName>
        <fullName evidence="8">MFS transporter</fullName>
    </submittedName>
</protein>
<keyword evidence="9" id="KW-1185">Reference proteome</keyword>
<dbReference type="PROSITE" id="PS50850">
    <property type="entry name" value="MFS"/>
    <property type="match status" value="1"/>
</dbReference>
<dbReference type="InterPro" id="IPR036259">
    <property type="entry name" value="MFS_trans_sf"/>
</dbReference>
<feature type="transmembrane region" description="Helical" evidence="6">
    <location>
        <begin position="380"/>
        <end position="400"/>
    </location>
</feature>
<dbReference type="Pfam" id="PF07690">
    <property type="entry name" value="MFS_1"/>
    <property type="match status" value="1"/>
</dbReference>
<evidence type="ECO:0000256" key="6">
    <source>
        <dbReference type="SAM" id="Phobius"/>
    </source>
</evidence>
<reference evidence="9" key="1">
    <citation type="journal article" date="2019" name="Int. J. Syst. Evol. Microbiol.">
        <title>The Global Catalogue of Microorganisms (GCM) 10K type strain sequencing project: providing services to taxonomists for standard genome sequencing and annotation.</title>
        <authorList>
            <consortium name="The Broad Institute Genomics Platform"/>
            <consortium name="The Broad Institute Genome Sequencing Center for Infectious Disease"/>
            <person name="Wu L."/>
            <person name="Ma J."/>
        </authorList>
    </citation>
    <scope>NUCLEOTIDE SEQUENCE [LARGE SCALE GENOMIC DNA]</scope>
    <source>
        <strain evidence="9">CGMCC 1.15304</strain>
    </source>
</reference>
<evidence type="ECO:0000256" key="4">
    <source>
        <dbReference type="ARBA" id="ARBA00022989"/>
    </source>
</evidence>
<feature type="transmembrane region" description="Helical" evidence="6">
    <location>
        <begin position="260"/>
        <end position="279"/>
    </location>
</feature>
<evidence type="ECO:0000313" key="9">
    <source>
        <dbReference type="Proteomes" id="UP001595776"/>
    </source>
</evidence>
<comment type="caution">
    <text evidence="8">The sequence shown here is derived from an EMBL/GenBank/DDBJ whole genome shotgun (WGS) entry which is preliminary data.</text>
</comment>
<feature type="transmembrane region" description="Helical" evidence="6">
    <location>
        <begin position="226"/>
        <end position="248"/>
    </location>
</feature>
<feature type="transmembrane region" description="Helical" evidence="6">
    <location>
        <begin position="315"/>
        <end position="337"/>
    </location>
</feature>
<proteinExistence type="predicted"/>
<evidence type="ECO:0000256" key="3">
    <source>
        <dbReference type="ARBA" id="ARBA00022692"/>
    </source>
</evidence>
<dbReference type="Proteomes" id="UP001595776">
    <property type="component" value="Unassembled WGS sequence"/>
</dbReference>
<keyword evidence="5 6" id="KW-0472">Membrane</keyword>
<evidence type="ECO:0000256" key="1">
    <source>
        <dbReference type="ARBA" id="ARBA00004651"/>
    </source>
</evidence>
<feature type="transmembrane region" description="Helical" evidence="6">
    <location>
        <begin position="167"/>
        <end position="186"/>
    </location>
</feature>
<evidence type="ECO:0000256" key="2">
    <source>
        <dbReference type="ARBA" id="ARBA00022475"/>
    </source>
</evidence>
<dbReference type="InterPro" id="IPR011701">
    <property type="entry name" value="MFS"/>
</dbReference>
<keyword evidence="2" id="KW-1003">Cell membrane</keyword>
<organism evidence="8 9">
    <name type="scientific">Kordiimonas lipolytica</name>
    <dbReference type="NCBI Taxonomy" id="1662421"/>
    <lineage>
        <taxon>Bacteria</taxon>
        <taxon>Pseudomonadati</taxon>
        <taxon>Pseudomonadota</taxon>
        <taxon>Alphaproteobacteria</taxon>
        <taxon>Kordiimonadales</taxon>
        <taxon>Kordiimonadaceae</taxon>
        <taxon>Kordiimonas</taxon>
    </lineage>
</organism>
<feature type="transmembrane region" description="Helical" evidence="6">
    <location>
        <begin position="101"/>
        <end position="123"/>
    </location>
</feature>
<feature type="transmembrane region" description="Helical" evidence="6">
    <location>
        <begin position="48"/>
        <end position="65"/>
    </location>
</feature>
<keyword evidence="4 6" id="KW-1133">Transmembrane helix</keyword>
<feature type="transmembrane region" description="Helical" evidence="6">
    <location>
        <begin position="77"/>
        <end position="95"/>
    </location>
</feature>
<gene>
    <name evidence="8" type="ORF">ACFO5Q_02870</name>
</gene>
<dbReference type="EMBL" id="JBHSCR010000001">
    <property type="protein sequence ID" value="MFC4346787.1"/>
    <property type="molecule type" value="Genomic_DNA"/>
</dbReference>
<dbReference type="RefSeq" id="WP_068148543.1">
    <property type="nucleotide sequence ID" value="NZ_JBHSCR010000001.1"/>
</dbReference>
<evidence type="ECO:0000259" key="7">
    <source>
        <dbReference type="PROSITE" id="PS50850"/>
    </source>
</evidence>